<dbReference type="PROSITE" id="PS50006">
    <property type="entry name" value="FHA_DOMAIN"/>
    <property type="match status" value="1"/>
</dbReference>
<feature type="compositionally biased region" description="Low complexity" evidence="1">
    <location>
        <begin position="1277"/>
        <end position="1287"/>
    </location>
</feature>
<accession>A0A0F7SRP3</accession>
<feature type="compositionally biased region" description="Polar residues" evidence="1">
    <location>
        <begin position="439"/>
        <end position="452"/>
    </location>
</feature>
<feature type="region of interest" description="Disordered" evidence="1">
    <location>
        <begin position="1027"/>
        <end position="1072"/>
    </location>
</feature>
<feature type="compositionally biased region" description="Polar residues" evidence="1">
    <location>
        <begin position="260"/>
        <end position="278"/>
    </location>
</feature>
<dbReference type="InterPro" id="IPR008984">
    <property type="entry name" value="SMAD_FHA_dom_sf"/>
</dbReference>
<evidence type="ECO:0000259" key="2">
    <source>
        <dbReference type="PROSITE" id="PS50006"/>
    </source>
</evidence>
<feature type="compositionally biased region" description="Acidic residues" evidence="1">
    <location>
        <begin position="516"/>
        <end position="539"/>
    </location>
</feature>
<feature type="region of interest" description="Disordered" evidence="1">
    <location>
        <begin position="1255"/>
        <end position="1342"/>
    </location>
</feature>
<feature type="compositionally biased region" description="Polar residues" evidence="1">
    <location>
        <begin position="369"/>
        <end position="385"/>
    </location>
</feature>
<feature type="compositionally biased region" description="Basic and acidic residues" evidence="1">
    <location>
        <begin position="644"/>
        <end position="659"/>
    </location>
</feature>
<dbReference type="SUPFAM" id="SSF49879">
    <property type="entry name" value="SMAD/FHA domain"/>
    <property type="match status" value="1"/>
</dbReference>
<evidence type="ECO:0000313" key="3">
    <source>
        <dbReference type="EMBL" id="CED84126.1"/>
    </source>
</evidence>
<feature type="region of interest" description="Disordered" evidence="1">
    <location>
        <begin position="792"/>
        <end position="826"/>
    </location>
</feature>
<proteinExistence type="predicted"/>
<dbReference type="CDD" id="cd22673">
    <property type="entry name" value="FHA_Ki67"/>
    <property type="match status" value="1"/>
</dbReference>
<dbReference type="SMART" id="SM00240">
    <property type="entry name" value="FHA"/>
    <property type="match status" value="1"/>
</dbReference>
<feature type="compositionally biased region" description="Acidic residues" evidence="1">
    <location>
        <begin position="209"/>
        <end position="227"/>
    </location>
</feature>
<dbReference type="Gene3D" id="2.60.200.20">
    <property type="match status" value="1"/>
</dbReference>
<protein>
    <submittedName>
        <fullName evidence="3">SMAD/FHA domain</fullName>
    </submittedName>
</protein>
<feature type="region of interest" description="Disordered" evidence="1">
    <location>
        <begin position="1357"/>
        <end position="1395"/>
    </location>
</feature>
<feature type="region of interest" description="Disordered" evidence="1">
    <location>
        <begin position="1084"/>
        <end position="1198"/>
    </location>
</feature>
<feature type="compositionally biased region" description="Low complexity" evidence="1">
    <location>
        <begin position="398"/>
        <end position="411"/>
    </location>
</feature>
<feature type="compositionally biased region" description="Basic and acidic residues" evidence="1">
    <location>
        <begin position="558"/>
        <end position="568"/>
    </location>
</feature>
<dbReference type="Pfam" id="PF00498">
    <property type="entry name" value="FHA"/>
    <property type="match status" value="1"/>
</dbReference>
<dbReference type="EMBL" id="LN483157">
    <property type="protein sequence ID" value="CED84126.1"/>
    <property type="molecule type" value="Genomic_DNA"/>
</dbReference>
<feature type="compositionally biased region" description="Polar residues" evidence="1">
    <location>
        <begin position="334"/>
        <end position="356"/>
    </location>
</feature>
<feature type="region of interest" description="Disordered" evidence="1">
    <location>
        <begin position="752"/>
        <end position="775"/>
    </location>
</feature>
<feature type="region of interest" description="Disordered" evidence="1">
    <location>
        <begin position="168"/>
        <end position="453"/>
    </location>
</feature>
<feature type="compositionally biased region" description="Basic and acidic residues" evidence="1">
    <location>
        <begin position="1027"/>
        <end position="1060"/>
    </location>
</feature>
<feature type="compositionally biased region" description="Low complexity" evidence="1">
    <location>
        <begin position="1099"/>
        <end position="1114"/>
    </location>
</feature>
<feature type="compositionally biased region" description="Basic and acidic residues" evidence="1">
    <location>
        <begin position="763"/>
        <end position="775"/>
    </location>
</feature>
<feature type="compositionally biased region" description="Low complexity" evidence="1">
    <location>
        <begin position="1383"/>
        <end position="1395"/>
    </location>
</feature>
<feature type="compositionally biased region" description="Low complexity" evidence="1">
    <location>
        <begin position="1063"/>
        <end position="1072"/>
    </location>
</feature>
<feature type="compositionally biased region" description="Acidic residues" evidence="1">
    <location>
        <begin position="569"/>
        <end position="595"/>
    </location>
</feature>
<organism evidence="3">
    <name type="scientific">Phaffia rhodozyma</name>
    <name type="common">Yeast</name>
    <name type="synonym">Xanthophyllomyces dendrorhous</name>
    <dbReference type="NCBI Taxonomy" id="264483"/>
    <lineage>
        <taxon>Eukaryota</taxon>
        <taxon>Fungi</taxon>
        <taxon>Dikarya</taxon>
        <taxon>Basidiomycota</taxon>
        <taxon>Agaricomycotina</taxon>
        <taxon>Tremellomycetes</taxon>
        <taxon>Cystofilobasidiales</taxon>
        <taxon>Mrakiaceae</taxon>
        <taxon>Phaffia</taxon>
    </lineage>
</organism>
<feature type="region of interest" description="Disordered" evidence="1">
    <location>
        <begin position="484"/>
        <end position="682"/>
    </location>
</feature>
<dbReference type="InterPro" id="IPR000253">
    <property type="entry name" value="FHA_dom"/>
</dbReference>
<feature type="compositionally biased region" description="Basic and acidic residues" evidence="1">
    <location>
        <begin position="792"/>
        <end position="801"/>
    </location>
</feature>
<feature type="compositionally biased region" description="Polar residues" evidence="1">
    <location>
        <begin position="1173"/>
        <end position="1185"/>
    </location>
</feature>
<feature type="compositionally biased region" description="Polar residues" evidence="1">
    <location>
        <begin position="878"/>
        <end position="894"/>
    </location>
</feature>
<feature type="compositionally biased region" description="Polar residues" evidence="1">
    <location>
        <begin position="1332"/>
        <end position="1342"/>
    </location>
</feature>
<evidence type="ECO:0000256" key="1">
    <source>
        <dbReference type="SAM" id="MobiDB-lite"/>
    </source>
</evidence>
<reference evidence="3" key="1">
    <citation type="submission" date="2014-08" db="EMBL/GenBank/DDBJ databases">
        <authorList>
            <person name="Sharma Rahul"/>
            <person name="Thines Marco"/>
        </authorList>
    </citation>
    <scope>NUCLEOTIDE SEQUENCE</scope>
</reference>
<feature type="compositionally biased region" description="Low complexity" evidence="1">
    <location>
        <begin position="1365"/>
        <end position="1374"/>
    </location>
</feature>
<name>A0A0F7SRP3_PHARH</name>
<feature type="region of interest" description="Disordered" evidence="1">
    <location>
        <begin position="878"/>
        <end position="901"/>
    </location>
</feature>
<sequence>MDRSSPTDEDWPQEGTFCTLKLLKKADGTELQRYPVDGERTTFGRDPSNDVRIYYPDISRFQCELVFDVDRKPFLKVLGKTGLLINGKQVKPPAEVELKEGDTFEMRKKRWLLCLPSDGTIQAMKQVEVSTPRRRRPSTRFSIIPPDLTFSPYAAHDAAARLPASPIGSLKGLETQSSTQSLRRPVPESLSSQDGEEVNQENDGRNDSSEESSEQEQVEDEKSEEEASSSKSTATRIRESIWMPRRFSNSLPGNNKDADNSQTASSILQPSLSDTQLDTVAGSKRKSRAEEEEETEVVSHQQATPRSIPLPVSLETPYASADGTPIRKPLMHKTPSSTAGRTPHSSAKAPSNNRSSLYPALPPAPISYRTAQHPTNTPISTSSVEQVPDEFPPRHDSPTSISTEISTPQSPEVHSVPLPSIGGSSVKQLVAPSTPGAVMQQTPKNLTATKGPNSLRKAILMRSARKVLFGQKEEPVVVKDQMIGNVKIRRRSSTGPGNQDVFDDLPAEPVSSIFDFEPDSESSDEEEETDIDKENEPTEDVNPAAAQAFSVGLEDEEHSDRIDERDSVESPEEEYVEDNLLDEDVSDEDSSDEDSSEIKPMDNYADQEVSIGSIGESESDDEAFEEVEKNLIVELSSGSESEEEQKPDLRSFKIKKEETSLDDILPPGPSTPTILRTPQAARPIQTRFYTPQAVSSADFKVNLSRNLGPPVQVPASASKPRSLNALSKVWKEEAGRRSSLGPPLRVQRVRTVEEDVDEETKDEQEALRKAAAKRRESAIILASAPRQLPKISEFDMKDLQSPRKKPLGTPLAIPELNDSSSDEERTPLQLLAKKAEKLKRKSMARHTLLGATPFSPSAPGTPLRASTLLTSTPKSILNQSSVPLLGSPNLQPSRLSARPEPPTPNMGGLRHLFSTSSAVPSTPRFGGMRSLFREPIAESPSTSYSEGVESIFQLSEETGSLFSELPSVVRPLASRDELLSLTEEPLGQETAVENPDESLLIVLEDSLLDLEQAADFNISGAVTDHKEIHGDDAENDKTQGKLQDKRDQIVGQDSTEHLIDVRSTTTSSSNSVSITTGIEVVDEHKSGSTITNLPRPKTRQTSARSTTTAASESESLVDSSRPDVSSPIAPPSPPRTRRATSRAASEQPATTTSTSLTSSSVSVSRLPARRTTRAASVTPSVSSAQAPVKPTRSAGMVRKGMTPVLTLASQEQIDSKAIGSKTRSGRVPVSSTTGNMGSRVVSVKTEPIELETLEEDEDILEIETPPAPSSRARSTKMKAATTAAKGKNPVRPGVAALELRPNREDDSSLPVIKKRRTTTNSSIEDDKENETAKPSNRLLDNSSDVIAIAKSALVSKLVPPKPVGRTTRARTATAEPEEQVSEKATAARTNTRTKK</sequence>
<feature type="compositionally biased region" description="Low complexity" evidence="1">
    <location>
        <begin position="1141"/>
        <end position="1164"/>
    </location>
</feature>
<feature type="domain" description="FHA" evidence="2">
    <location>
        <begin position="41"/>
        <end position="90"/>
    </location>
</feature>